<reference evidence="1 2" key="1">
    <citation type="journal article" date="2023" name="Arcadia Sci">
        <title>De novo assembly of a long-read Amblyomma americanum tick genome.</title>
        <authorList>
            <person name="Chou S."/>
            <person name="Poskanzer K.E."/>
            <person name="Rollins M."/>
            <person name="Thuy-Boun P.S."/>
        </authorList>
    </citation>
    <scope>NUCLEOTIDE SEQUENCE [LARGE SCALE GENOMIC DNA]</scope>
    <source>
        <strain evidence="1">F_SG_1</strain>
        <tissue evidence="1">Salivary glands</tissue>
    </source>
</reference>
<accession>A0AAQ4ED74</accession>
<evidence type="ECO:0000313" key="1">
    <source>
        <dbReference type="EMBL" id="KAK8772706.1"/>
    </source>
</evidence>
<comment type="caution">
    <text evidence="1">The sequence shown here is derived from an EMBL/GenBank/DDBJ whole genome shotgun (WGS) entry which is preliminary data.</text>
</comment>
<evidence type="ECO:0000313" key="2">
    <source>
        <dbReference type="Proteomes" id="UP001321473"/>
    </source>
</evidence>
<sequence>MSCMLCIQVVGSRKGHHEKPWRKLQSWMGGGLRRQLGLIKKLCSFNRALNRLHKTLRNAVLCLLVLINSSNML</sequence>
<keyword evidence="2" id="KW-1185">Reference proteome</keyword>
<dbReference type="AlphaFoldDB" id="A0AAQ4ED74"/>
<organism evidence="1 2">
    <name type="scientific">Amblyomma americanum</name>
    <name type="common">Lone star tick</name>
    <dbReference type="NCBI Taxonomy" id="6943"/>
    <lineage>
        <taxon>Eukaryota</taxon>
        <taxon>Metazoa</taxon>
        <taxon>Ecdysozoa</taxon>
        <taxon>Arthropoda</taxon>
        <taxon>Chelicerata</taxon>
        <taxon>Arachnida</taxon>
        <taxon>Acari</taxon>
        <taxon>Parasitiformes</taxon>
        <taxon>Ixodida</taxon>
        <taxon>Ixodoidea</taxon>
        <taxon>Ixodidae</taxon>
        <taxon>Amblyomminae</taxon>
        <taxon>Amblyomma</taxon>
    </lineage>
</organism>
<protein>
    <submittedName>
        <fullName evidence="1">Uncharacterized protein</fullName>
    </submittedName>
</protein>
<proteinExistence type="predicted"/>
<dbReference type="EMBL" id="JARKHS020017944">
    <property type="protein sequence ID" value="KAK8772706.1"/>
    <property type="molecule type" value="Genomic_DNA"/>
</dbReference>
<dbReference type="Proteomes" id="UP001321473">
    <property type="component" value="Unassembled WGS sequence"/>
</dbReference>
<gene>
    <name evidence="1" type="ORF">V5799_024050</name>
</gene>
<name>A0AAQ4ED74_AMBAM</name>